<keyword evidence="4" id="KW-1185">Reference proteome</keyword>
<feature type="domain" description="Ethylene insensitive 3-like DNA-binding" evidence="2">
    <location>
        <begin position="44"/>
        <end position="144"/>
    </location>
</feature>
<feature type="region of interest" description="Disordered" evidence="1">
    <location>
        <begin position="1"/>
        <end position="36"/>
    </location>
</feature>
<dbReference type="GO" id="GO:0003700">
    <property type="term" value="F:DNA-binding transcription factor activity"/>
    <property type="evidence" value="ECO:0007669"/>
    <property type="project" value="InterPro"/>
</dbReference>
<organism evidence="3 4">
    <name type="scientific">Zingiber officinale</name>
    <name type="common">Ginger</name>
    <name type="synonym">Amomum zingiber</name>
    <dbReference type="NCBI Taxonomy" id="94328"/>
    <lineage>
        <taxon>Eukaryota</taxon>
        <taxon>Viridiplantae</taxon>
        <taxon>Streptophyta</taxon>
        <taxon>Embryophyta</taxon>
        <taxon>Tracheophyta</taxon>
        <taxon>Spermatophyta</taxon>
        <taxon>Magnoliopsida</taxon>
        <taxon>Liliopsida</taxon>
        <taxon>Zingiberales</taxon>
        <taxon>Zingiberaceae</taxon>
        <taxon>Zingiber</taxon>
    </lineage>
</organism>
<evidence type="ECO:0000259" key="2">
    <source>
        <dbReference type="Pfam" id="PF04873"/>
    </source>
</evidence>
<dbReference type="InterPro" id="IPR006957">
    <property type="entry name" value="EIN3"/>
</dbReference>
<proteinExistence type="predicted"/>
<dbReference type="Pfam" id="PF04873">
    <property type="entry name" value="EIN3_DNA-bd"/>
    <property type="match status" value="1"/>
</dbReference>
<evidence type="ECO:0000313" key="4">
    <source>
        <dbReference type="Proteomes" id="UP000734854"/>
    </source>
</evidence>
<protein>
    <recommendedName>
        <fullName evidence="2">Ethylene insensitive 3-like DNA-binding domain-containing protein</fullName>
    </recommendedName>
</protein>
<feature type="compositionally biased region" description="Acidic residues" evidence="1">
    <location>
        <begin position="25"/>
        <end position="36"/>
    </location>
</feature>
<name>A0A8J5I020_ZINOF</name>
<dbReference type="GO" id="GO:0003677">
    <property type="term" value="F:DNA binding"/>
    <property type="evidence" value="ECO:0007669"/>
    <property type="project" value="TreeGrafter"/>
</dbReference>
<reference evidence="3 4" key="1">
    <citation type="submission" date="2020-08" db="EMBL/GenBank/DDBJ databases">
        <title>Plant Genome Project.</title>
        <authorList>
            <person name="Zhang R.-G."/>
        </authorList>
    </citation>
    <scope>NUCLEOTIDE SEQUENCE [LARGE SCALE GENOMIC DNA]</scope>
    <source>
        <tissue evidence="3">Rhizome</tissue>
    </source>
</reference>
<evidence type="ECO:0000256" key="1">
    <source>
        <dbReference type="SAM" id="MobiDB-lite"/>
    </source>
</evidence>
<sequence length="146" mass="16543">MVTLRDRMDPFPQLNQHDHAARDDLNDEESYDEIGDEEEIGMAELERRMWKDQLLLKKLKQQLRRQHQQQQGTVISSSSAAAASATASLVPAETEQSWCRAMSCAQDRVLRSMLKMMDECNASGFVYDIVPESNDPVMGSSDSLCF</sequence>
<dbReference type="GO" id="GO:0005634">
    <property type="term" value="C:nucleus"/>
    <property type="evidence" value="ECO:0007669"/>
    <property type="project" value="InterPro"/>
</dbReference>
<evidence type="ECO:0000313" key="3">
    <source>
        <dbReference type="EMBL" id="KAG6539092.1"/>
    </source>
</evidence>
<dbReference type="Proteomes" id="UP000734854">
    <property type="component" value="Unassembled WGS sequence"/>
</dbReference>
<dbReference type="PANTHER" id="PTHR33305:SF29">
    <property type="entry name" value="ETHYLENE INSENSITIVE 3-LIKE 5 PROTEIN"/>
    <property type="match status" value="1"/>
</dbReference>
<dbReference type="PANTHER" id="PTHR33305">
    <property type="entry name" value="ETHYLENE INSENSITIVE 3-LIKE 2 PROTEIN"/>
    <property type="match status" value="1"/>
</dbReference>
<dbReference type="InterPro" id="IPR047091">
    <property type="entry name" value="EIN3-like_DNA-bd"/>
</dbReference>
<dbReference type="EMBL" id="JACMSC010000001">
    <property type="protein sequence ID" value="KAG6539092.1"/>
    <property type="molecule type" value="Genomic_DNA"/>
</dbReference>
<comment type="caution">
    <text evidence="3">The sequence shown here is derived from an EMBL/GenBank/DDBJ whole genome shotgun (WGS) entry which is preliminary data.</text>
</comment>
<accession>A0A8J5I020</accession>
<dbReference type="AlphaFoldDB" id="A0A8J5I020"/>
<gene>
    <name evidence="3" type="ORF">ZIOFF_004245</name>
</gene>